<dbReference type="AlphaFoldDB" id="A0ABD3J4M4"/>
<name>A0ABD3J4M4_EUCGL</name>
<reference evidence="4 5" key="1">
    <citation type="submission" date="2024-11" db="EMBL/GenBank/DDBJ databases">
        <title>Chromosome-level genome assembly of Eucalyptus globulus Labill. provides insights into its genome evolution.</title>
        <authorList>
            <person name="Li X."/>
        </authorList>
    </citation>
    <scope>NUCLEOTIDE SEQUENCE [LARGE SCALE GENOMIC DNA]</scope>
    <source>
        <strain evidence="4">CL2024</strain>
        <tissue evidence="4">Fresh tender leaves</tissue>
    </source>
</reference>
<accession>A0ABD3J4M4</accession>
<proteinExistence type="predicted"/>
<gene>
    <name evidence="4" type="ORF">ACJRO7_005882</name>
</gene>
<evidence type="ECO:0000256" key="1">
    <source>
        <dbReference type="PROSITE-ProRule" id="PRU00266"/>
    </source>
</evidence>
<comment type="caution">
    <text evidence="4">The sequence shown here is derived from an EMBL/GenBank/DDBJ whole genome shotgun (WGS) entry which is preliminary data.</text>
</comment>
<evidence type="ECO:0000313" key="5">
    <source>
        <dbReference type="Proteomes" id="UP001634007"/>
    </source>
</evidence>
<dbReference type="Pfam" id="PF14709">
    <property type="entry name" value="DND1_DSRM"/>
    <property type="match status" value="1"/>
</dbReference>
<dbReference type="PROSITE" id="PS50137">
    <property type="entry name" value="DS_RBD"/>
    <property type="match status" value="1"/>
</dbReference>
<feature type="compositionally biased region" description="Polar residues" evidence="2">
    <location>
        <begin position="62"/>
        <end position="73"/>
    </location>
</feature>
<feature type="compositionally biased region" description="Polar residues" evidence="2">
    <location>
        <begin position="21"/>
        <end position="31"/>
    </location>
</feature>
<evidence type="ECO:0000313" key="4">
    <source>
        <dbReference type="EMBL" id="KAL3721131.1"/>
    </source>
</evidence>
<evidence type="ECO:0000256" key="2">
    <source>
        <dbReference type="SAM" id="MobiDB-lite"/>
    </source>
</evidence>
<dbReference type="SUPFAM" id="SSF54768">
    <property type="entry name" value="dsRNA-binding domain-like"/>
    <property type="match status" value="1"/>
</dbReference>
<keyword evidence="5" id="KW-1185">Reference proteome</keyword>
<sequence length="197" mass="22080">MEKKHSDLKSFDQRNLPPTDPQYTMNNTEPHIQNKVGKDSITNQYRKVVKANPSPVEKEADSQQSPINPDSSLVSPALCTEIKISTIKKEKDTSETEASPRGDAESGSAKAKLYELCAANKWKLPCFECYKEEGPSHSRQFSFKVITEVKDESRVTLLECFSAPRSKKKAAAEHAAEGALWYLKHLGYCLKESSSPW</sequence>
<protein>
    <recommendedName>
        <fullName evidence="3">DRBM domain-containing protein</fullName>
    </recommendedName>
</protein>
<feature type="compositionally biased region" description="Basic and acidic residues" evidence="2">
    <location>
        <begin position="1"/>
        <end position="12"/>
    </location>
</feature>
<evidence type="ECO:0000259" key="3">
    <source>
        <dbReference type="PROSITE" id="PS50137"/>
    </source>
</evidence>
<dbReference type="GO" id="GO:0003723">
    <property type="term" value="F:RNA binding"/>
    <property type="evidence" value="ECO:0007669"/>
    <property type="project" value="UniProtKB-UniRule"/>
</dbReference>
<dbReference type="EMBL" id="JBJKBG010000010">
    <property type="protein sequence ID" value="KAL3721131.1"/>
    <property type="molecule type" value="Genomic_DNA"/>
</dbReference>
<dbReference type="SMART" id="SM00358">
    <property type="entry name" value="DSRM"/>
    <property type="match status" value="1"/>
</dbReference>
<feature type="region of interest" description="Disordered" evidence="2">
    <location>
        <begin position="1"/>
        <end position="73"/>
    </location>
</feature>
<dbReference type="Gene3D" id="3.30.160.20">
    <property type="match status" value="1"/>
</dbReference>
<dbReference type="Proteomes" id="UP001634007">
    <property type="component" value="Unassembled WGS sequence"/>
</dbReference>
<organism evidence="4 5">
    <name type="scientific">Eucalyptus globulus</name>
    <name type="common">Tasmanian blue gum</name>
    <dbReference type="NCBI Taxonomy" id="34317"/>
    <lineage>
        <taxon>Eukaryota</taxon>
        <taxon>Viridiplantae</taxon>
        <taxon>Streptophyta</taxon>
        <taxon>Embryophyta</taxon>
        <taxon>Tracheophyta</taxon>
        <taxon>Spermatophyta</taxon>
        <taxon>Magnoliopsida</taxon>
        <taxon>eudicotyledons</taxon>
        <taxon>Gunneridae</taxon>
        <taxon>Pentapetalae</taxon>
        <taxon>rosids</taxon>
        <taxon>malvids</taxon>
        <taxon>Myrtales</taxon>
        <taxon>Myrtaceae</taxon>
        <taxon>Myrtoideae</taxon>
        <taxon>Eucalypteae</taxon>
        <taxon>Eucalyptus</taxon>
    </lineage>
</organism>
<keyword evidence="1" id="KW-0694">RNA-binding</keyword>
<dbReference type="InterPro" id="IPR014720">
    <property type="entry name" value="dsRBD_dom"/>
</dbReference>
<feature type="domain" description="DRBM" evidence="3">
    <location>
        <begin position="108"/>
        <end position="185"/>
    </location>
</feature>